<dbReference type="RefSeq" id="WP_074956531.1">
    <property type="nucleotide sequence ID" value="NZ_FPBV01000036.1"/>
</dbReference>
<dbReference type="InterPro" id="IPR041117">
    <property type="entry name" value="SoxA_A3"/>
</dbReference>
<dbReference type="PRINTS" id="PR00411">
    <property type="entry name" value="PNDRDTASEI"/>
</dbReference>
<dbReference type="EMBL" id="FPBV01000036">
    <property type="protein sequence ID" value="SFV07438.1"/>
    <property type="molecule type" value="Genomic_DNA"/>
</dbReference>
<keyword evidence="5" id="KW-1185">Reference proteome</keyword>
<dbReference type="InterPro" id="IPR036188">
    <property type="entry name" value="FAD/NAD-bd_sf"/>
</dbReference>
<keyword evidence="1" id="KW-0560">Oxidoreductase</keyword>
<dbReference type="Proteomes" id="UP000183508">
    <property type="component" value="Unassembled WGS sequence"/>
</dbReference>
<protein>
    <submittedName>
        <fullName evidence="4">Thioredoxin reductase</fullName>
    </submittedName>
</protein>
<feature type="domain" description="FAD/NAD(P)-binding" evidence="2">
    <location>
        <begin position="9"/>
        <end position="181"/>
    </location>
</feature>
<gene>
    <name evidence="4" type="ORF">SAMN05421543_1367</name>
</gene>
<organism evidence="4 5">
    <name type="scientific">Alicyclobacillus macrosporangiidus</name>
    <dbReference type="NCBI Taxonomy" id="392015"/>
    <lineage>
        <taxon>Bacteria</taxon>
        <taxon>Bacillati</taxon>
        <taxon>Bacillota</taxon>
        <taxon>Bacilli</taxon>
        <taxon>Bacillales</taxon>
        <taxon>Alicyclobacillaceae</taxon>
        <taxon>Alicyclobacillus</taxon>
    </lineage>
</organism>
<dbReference type="PRINTS" id="PR00368">
    <property type="entry name" value="FADPNR"/>
</dbReference>
<dbReference type="InterPro" id="IPR023753">
    <property type="entry name" value="FAD/NAD-binding_dom"/>
</dbReference>
<dbReference type="Gene3D" id="1.10.10.1100">
    <property type="entry name" value="BFD-like [2Fe-2S]-binding domain"/>
    <property type="match status" value="1"/>
</dbReference>
<dbReference type="InterPro" id="IPR041854">
    <property type="entry name" value="BFD-like_2Fe2S-bd_dom_sf"/>
</dbReference>
<evidence type="ECO:0000313" key="4">
    <source>
        <dbReference type="EMBL" id="SFV07438.1"/>
    </source>
</evidence>
<dbReference type="AlphaFoldDB" id="A0A1I7LCR9"/>
<dbReference type="PANTHER" id="PTHR42949">
    <property type="entry name" value="ANAEROBIC GLYCEROL-3-PHOSPHATE DEHYDROGENASE SUBUNIT B"/>
    <property type="match status" value="1"/>
</dbReference>
<dbReference type="Gene3D" id="3.50.50.60">
    <property type="entry name" value="FAD/NAD(P)-binding domain"/>
    <property type="match status" value="2"/>
</dbReference>
<reference evidence="5" key="1">
    <citation type="submission" date="2016-10" db="EMBL/GenBank/DDBJ databases">
        <authorList>
            <person name="Varghese N."/>
        </authorList>
    </citation>
    <scope>NUCLEOTIDE SEQUENCE [LARGE SCALE GENOMIC DNA]</scope>
    <source>
        <strain evidence="5">DSM 17980</strain>
    </source>
</reference>
<name>A0A1I7LCR9_9BACL</name>
<dbReference type="GO" id="GO:0016491">
    <property type="term" value="F:oxidoreductase activity"/>
    <property type="evidence" value="ECO:0007669"/>
    <property type="project" value="UniProtKB-KW"/>
</dbReference>
<dbReference type="Pfam" id="PF17806">
    <property type="entry name" value="SO_alpha_A3"/>
    <property type="match status" value="1"/>
</dbReference>
<evidence type="ECO:0000259" key="2">
    <source>
        <dbReference type="Pfam" id="PF07992"/>
    </source>
</evidence>
<sequence>MAIRNPSVDVAVVGGGIAGLAAAKEAAQSGLRVALFEEMPVLGGRAACRTEWVIGPEGPVRLYEWVSRLTHEVKSFGCEVYVNTPVIEVTSGRLVAIPHGCVCELEATTIVVATGARAQSLPFPGWSRPGVMTGDAVRSLIVRDRVLPGSRVVIVGLTDEALWTARELLLAGAQWVTLVGADHPAEEVAGVRVALDVYLAGLAERSGERTGIEGSGSEVLLNSLHEIPPRLYVRPDWVIKAAHGQPNVREVMVVHREDGATETVPCDLVVVCHAHSPALEVLQLAGVQFVYALPLGGWTPVYGPDMQTTIPGIYAAGGAAGADTPMAEYYTGRIAGESVASAATTGGHRKVPMWHSVAEVSTPARRDARTTLFQAFTTNQGIQGNAWSRDGWSGVGRAHVHRTTVRQVESWTVLCRCEDINVDDVRMCVQQGARSPDDVKRMTRCGMGVCQWRECRTLVLEQMSALLNTPVDAIPLPNVRFPLRPVLLGALADSEEGDGIVRSVLSEVEEHE</sequence>
<proteinExistence type="predicted"/>
<dbReference type="InterPro" id="IPR051691">
    <property type="entry name" value="Metab_Enz_Cyan_OpOx_G3PDH"/>
</dbReference>
<dbReference type="Pfam" id="PF07992">
    <property type="entry name" value="Pyr_redox_2"/>
    <property type="match status" value="1"/>
</dbReference>
<dbReference type="PANTHER" id="PTHR42949:SF3">
    <property type="entry name" value="ANAEROBIC GLYCEROL-3-PHOSPHATE DEHYDROGENASE SUBUNIT B"/>
    <property type="match status" value="1"/>
</dbReference>
<feature type="domain" description="SoxA A3" evidence="3">
    <location>
        <begin position="417"/>
        <end position="493"/>
    </location>
</feature>
<evidence type="ECO:0000313" key="5">
    <source>
        <dbReference type="Proteomes" id="UP000183508"/>
    </source>
</evidence>
<evidence type="ECO:0000259" key="3">
    <source>
        <dbReference type="Pfam" id="PF17806"/>
    </source>
</evidence>
<dbReference type="SUPFAM" id="SSF51905">
    <property type="entry name" value="FAD/NAD(P)-binding domain"/>
    <property type="match status" value="1"/>
</dbReference>
<accession>A0A1I7LCR9</accession>
<dbReference type="STRING" id="392015.SAMN05421543_1367"/>
<evidence type="ECO:0000256" key="1">
    <source>
        <dbReference type="ARBA" id="ARBA00023002"/>
    </source>
</evidence>